<dbReference type="InterPro" id="IPR011043">
    <property type="entry name" value="Gal_Oxase/kelch_b-propeller"/>
</dbReference>
<feature type="signal peptide" evidence="1">
    <location>
        <begin position="1"/>
        <end position="23"/>
    </location>
</feature>
<dbReference type="SMART" id="SM00612">
    <property type="entry name" value="Kelch"/>
    <property type="match status" value="3"/>
</dbReference>
<name>A0A517T1L7_9BACT</name>
<dbReference type="EC" id="5.1.3.24" evidence="2"/>
<protein>
    <submittedName>
        <fullName evidence="2">N-acetylneuraminate epimerase</fullName>
        <ecNumber evidence="2">5.1.3.24</ecNumber>
    </submittedName>
</protein>
<evidence type="ECO:0000313" key="3">
    <source>
        <dbReference type="Proteomes" id="UP000315003"/>
    </source>
</evidence>
<dbReference type="Proteomes" id="UP000315003">
    <property type="component" value="Chromosome"/>
</dbReference>
<dbReference type="RefSeq" id="WP_419187781.1">
    <property type="nucleotide sequence ID" value="NZ_CP036272.1"/>
</dbReference>
<keyword evidence="1" id="KW-0732">Signal</keyword>
<organism evidence="2 3">
    <name type="scientific">Stieleria bergensis</name>
    <dbReference type="NCBI Taxonomy" id="2528025"/>
    <lineage>
        <taxon>Bacteria</taxon>
        <taxon>Pseudomonadati</taxon>
        <taxon>Planctomycetota</taxon>
        <taxon>Planctomycetia</taxon>
        <taxon>Pirellulales</taxon>
        <taxon>Pirellulaceae</taxon>
        <taxon>Stieleria</taxon>
    </lineage>
</organism>
<keyword evidence="2" id="KW-0413">Isomerase</keyword>
<dbReference type="SUPFAM" id="SSF117281">
    <property type="entry name" value="Kelch motif"/>
    <property type="match status" value="1"/>
</dbReference>
<dbReference type="PANTHER" id="PTHR46375:SF3">
    <property type="entry name" value="KELCH REPEAT AND BTB DOMAIN-CONTAINING PROTEIN 13"/>
    <property type="match status" value="1"/>
</dbReference>
<reference evidence="2 3" key="1">
    <citation type="submission" date="2019-02" db="EMBL/GenBank/DDBJ databases">
        <title>Deep-cultivation of Planctomycetes and their phenomic and genomic characterization uncovers novel biology.</title>
        <authorList>
            <person name="Wiegand S."/>
            <person name="Jogler M."/>
            <person name="Boedeker C."/>
            <person name="Pinto D."/>
            <person name="Vollmers J."/>
            <person name="Rivas-Marin E."/>
            <person name="Kohn T."/>
            <person name="Peeters S.H."/>
            <person name="Heuer A."/>
            <person name="Rast P."/>
            <person name="Oberbeckmann S."/>
            <person name="Bunk B."/>
            <person name="Jeske O."/>
            <person name="Meyerdierks A."/>
            <person name="Storesund J.E."/>
            <person name="Kallscheuer N."/>
            <person name="Luecker S."/>
            <person name="Lage O.M."/>
            <person name="Pohl T."/>
            <person name="Merkel B.J."/>
            <person name="Hornburger P."/>
            <person name="Mueller R.-W."/>
            <person name="Bruemmer F."/>
            <person name="Labrenz M."/>
            <person name="Spormann A.M."/>
            <person name="Op den Camp H."/>
            <person name="Overmann J."/>
            <person name="Amann R."/>
            <person name="Jetten M.S.M."/>
            <person name="Mascher T."/>
            <person name="Medema M.H."/>
            <person name="Devos D.P."/>
            <person name="Kaster A.-K."/>
            <person name="Ovreas L."/>
            <person name="Rohde M."/>
            <person name="Galperin M.Y."/>
            <person name="Jogler C."/>
        </authorList>
    </citation>
    <scope>NUCLEOTIDE SEQUENCE [LARGE SCALE GENOMIC DNA]</scope>
    <source>
        <strain evidence="2 3">SV_7m_r</strain>
    </source>
</reference>
<sequence length="556" mass="60540" precursor="true">MPRFPFRAATLLAALSVSTFCHAHFPWLAVDQEGKAILVFGETPAARTYKLPPTIKQAKLMDVSDPKPSNIKADVVETEDFIGLVSADKPRPDRSVACQVTYGIYHGSRLDYFAQHVGQLSESSDVEASLPEQFELQVRLVDTASGVDAYVTSAGKPLADAEVKLFCEEGHEEADAKTDSQGKVSFTDKEVESGLNGIMVGTTSESESGTLDGQEYKAVSRYLTATFYDPQDDARTVIVTPHQDQPESKGKVTVSSERYPSIPQAVTSFGAAIAGDKLYLYGGHTGRAHQYYMEAQANTLWQLDLKQPSGWKTLGNGPRLQGLAMVSDGKKLYRIGGFTAKNKEGEDKNLHSQAAVAAYDPATGKWADLPALPEPRSSFDAVVANHAIYVIGGWAMTGEETDWHETAYKLDLGQQPLKWDALPEPGFQRRALSVAALDGKVYAIGGMQRVGGPSTRVDVFDTKTQKWSRGPDMPGEGMEGFGSSAFSVDGRLYVTTFTGTLLRLSEDGKSWDDLHLLERDRFFHRMLPLAGNKLLTVGGANMSSGKFAELDIIHLP</sequence>
<dbReference type="InterPro" id="IPR006652">
    <property type="entry name" value="Kelch_1"/>
</dbReference>
<dbReference type="GO" id="GO:0016853">
    <property type="term" value="F:isomerase activity"/>
    <property type="evidence" value="ECO:0007669"/>
    <property type="project" value="UniProtKB-KW"/>
</dbReference>
<dbReference type="EMBL" id="CP036272">
    <property type="protein sequence ID" value="QDT62269.1"/>
    <property type="molecule type" value="Genomic_DNA"/>
</dbReference>
<accession>A0A517T1L7</accession>
<dbReference type="InterPro" id="IPR015915">
    <property type="entry name" value="Kelch-typ_b-propeller"/>
</dbReference>
<dbReference type="SUPFAM" id="SSF50965">
    <property type="entry name" value="Galactose oxidase, central domain"/>
    <property type="match status" value="1"/>
</dbReference>
<proteinExistence type="predicted"/>
<dbReference type="Pfam" id="PF24681">
    <property type="entry name" value="Kelch_KLHDC2_KLHL20_DRC7"/>
    <property type="match status" value="1"/>
</dbReference>
<evidence type="ECO:0000313" key="2">
    <source>
        <dbReference type="EMBL" id="QDT62269.1"/>
    </source>
</evidence>
<evidence type="ECO:0000256" key="1">
    <source>
        <dbReference type="SAM" id="SignalP"/>
    </source>
</evidence>
<dbReference type="AlphaFoldDB" id="A0A517T1L7"/>
<feature type="chain" id="PRO_5022231489" evidence="1">
    <location>
        <begin position="24"/>
        <end position="556"/>
    </location>
</feature>
<gene>
    <name evidence="2" type="primary">nanM_2</name>
    <name evidence="2" type="ORF">SV7mr_48160</name>
</gene>
<dbReference type="Gene3D" id="2.120.10.80">
    <property type="entry name" value="Kelch-type beta propeller"/>
    <property type="match status" value="2"/>
</dbReference>
<dbReference type="PANTHER" id="PTHR46375">
    <property type="entry name" value="KELCH REPEAT AND BTB DOMAIN-CONTAINING PROTEIN 13-RELATED"/>
    <property type="match status" value="1"/>
</dbReference>
<dbReference type="InterPro" id="IPR052392">
    <property type="entry name" value="Kelch-BTB_domain-containing"/>
</dbReference>
<keyword evidence="3" id="KW-1185">Reference proteome</keyword>